<feature type="transmembrane region" description="Helical" evidence="7">
    <location>
        <begin position="73"/>
        <end position="92"/>
    </location>
</feature>
<protein>
    <submittedName>
        <fullName evidence="9">MFS transporter</fullName>
    </submittedName>
</protein>
<evidence type="ECO:0000256" key="1">
    <source>
        <dbReference type="ARBA" id="ARBA00004651"/>
    </source>
</evidence>
<accession>A0A6I5A257</accession>
<feature type="transmembrane region" description="Helical" evidence="7">
    <location>
        <begin position="45"/>
        <end position="66"/>
    </location>
</feature>
<keyword evidence="3" id="KW-1003">Cell membrane</keyword>
<keyword evidence="4 7" id="KW-0812">Transmembrane</keyword>
<evidence type="ECO:0000256" key="7">
    <source>
        <dbReference type="SAM" id="Phobius"/>
    </source>
</evidence>
<keyword evidence="6 7" id="KW-0472">Membrane</keyword>
<evidence type="ECO:0000313" key="10">
    <source>
        <dbReference type="Proteomes" id="UP000468638"/>
    </source>
</evidence>
<dbReference type="PROSITE" id="PS50850">
    <property type="entry name" value="MFS"/>
    <property type="match status" value="1"/>
</dbReference>
<feature type="transmembrane region" description="Helical" evidence="7">
    <location>
        <begin position="200"/>
        <end position="226"/>
    </location>
</feature>
<feature type="transmembrane region" description="Helical" evidence="7">
    <location>
        <begin position="289"/>
        <end position="311"/>
    </location>
</feature>
<feature type="transmembrane region" description="Helical" evidence="7">
    <location>
        <begin position="134"/>
        <end position="153"/>
    </location>
</feature>
<dbReference type="InterPro" id="IPR050189">
    <property type="entry name" value="MFS_Efflux_Transporters"/>
</dbReference>
<keyword evidence="2" id="KW-0813">Transport</keyword>
<dbReference type="EMBL" id="WMEQ01000011">
    <property type="protein sequence ID" value="MYL34713.1"/>
    <property type="molecule type" value="Genomic_DNA"/>
</dbReference>
<dbReference type="GO" id="GO:0005886">
    <property type="term" value="C:plasma membrane"/>
    <property type="evidence" value="ECO:0007669"/>
    <property type="project" value="UniProtKB-SubCell"/>
</dbReference>
<dbReference type="OrthoDB" id="2957247at2"/>
<dbReference type="Proteomes" id="UP000468638">
    <property type="component" value="Unassembled WGS sequence"/>
</dbReference>
<name>A0A6I5A257_9BACI</name>
<feature type="transmembrane region" description="Helical" evidence="7">
    <location>
        <begin position="265"/>
        <end position="283"/>
    </location>
</feature>
<comment type="caution">
    <text evidence="9">The sequence shown here is derived from an EMBL/GenBank/DDBJ whole genome shotgun (WGS) entry which is preliminary data.</text>
</comment>
<dbReference type="InterPro" id="IPR020846">
    <property type="entry name" value="MFS_dom"/>
</dbReference>
<feature type="transmembrane region" description="Helical" evidence="7">
    <location>
        <begin position="350"/>
        <end position="369"/>
    </location>
</feature>
<comment type="subcellular location">
    <subcellularLocation>
        <location evidence="1">Cell membrane</location>
        <topology evidence="1">Multi-pass membrane protein</topology>
    </subcellularLocation>
</comment>
<organism evidence="9 10">
    <name type="scientific">Pontibacillus yanchengensis</name>
    <dbReference type="NCBI Taxonomy" id="462910"/>
    <lineage>
        <taxon>Bacteria</taxon>
        <taxon>Bacillati</taxon>
        <taxon>Bacillota</taxon>
        <taxon>Bacilli</taxon>
        <taxon>Bacillales</taxon>
        <taxon>Bacillaceae</taxon>
        <taxon>Pontibacillus</taxon>
    </lineage>
</organism>
<keyword evidence="5 7" id="KW-1133">Transmembrane helix</keyword>
<dbReference type="SUPFAM" id="SSF103473">
    <property type="entry name" value="MFS general substrate transporter"/>
    <property type="match status" value="1"/>
</dbReference>
<dbReference type="GO" id="GO:0022857">
    <property type="term" value="F:transmembrane transporter activity"/>
    <property type="evidence" value="ECO:0007669"/>
    <property type="project" value="InterPro"/>
</dbReference>
<feature type="domain" description="Major facilitator superfamily (MFS) profile" evidence="8">
    <location>
        <begin position="7"/>
        <end position="372"/>
    </location>
</feature>
<proteinExistence type="predicted"/>
<dbReference type="PANTHER" id="PTHR43124">
    <property type="entry name" value="PURINE EFFLUX PUMP PBUE"/>
    <property type="match status" value="1"/>
</dbReference>
<evidence type="ECO:0000256" key="5">
    <source>
        <dbReference type="ARBA" id="ARBA00022989"/>
    </source>
</evidence>
<sequence length="372" mass="39540">MKFTRLVFPGVSMIAVTYGLARYSYGLLLPSIDETFQMSDLVSGIISSLFYLAYCFTIIFSTVMTSKKGPKPLILLAGIFAVSGLLIISSSLSEWMLALGVLLAGGSTGLVSPPYGAAIAFWIKQPLQGKANTWINSGTSIGIVMTGVAAILLTPHWRLTYFIYAILALVILIWNKKILPVPDSTLRIQQGILSVRGLKGATSIITGSVLMGISSACFWTFSRTYIEVAGNYSNLELSLFWVVIGVFGILSGLGGTVIEKIGLQSAYTLFGLLMGIAPILLFIEPGNIVVAYVGAALFGIANLFMCGLLIVWGIRVFSSNASLGIGVPFLMLSIGQVIGSVLAGTFIGEIGYGITFCIFGIISAVASFLRTS</sequence>
<reference evidence="9 10" key="1">
    <citation type="submission" date="2019-11" db="EMBL/GenBank/DDBJ databases">
        <title>Genome sequences of 17 halophilic strains isolated from different environments.</title>
        <authorList>
            <person name="Furrow R.E."/>
        </authorList>
    </citation>
    <scope>NUCLEOTIDE SEQUENCE [LARGE SCALE GENOMIC DNA]</scope>
    <source>
        <strain evidence="9 10">22514_16_FS</strain>
    </source>
</reference>
<dbReference type="AlphaFoldDB" id="A0A6I5A257"/>
<evidence type="ECO:0000256" key="6">
    <source>
        <dbReference type="ARBA" id="ARBA00023136"/>
    </source>
</evidence>
<evidence type="ECO:0000259" key="8">
    <source>
        <dbReference type="PROSITE" id="PS50850"/>
    </source>
</evidence>
<feature type="transmembrane region" description="Helical" evidence="7">
    <location>
        <begin position="238"/>
        <end position="258"/>
    </location>
</feature>
<dbReference type="InterPro" id="IPR036259">
    <property type="entry name" value="MFS_trans_sf"/>
</dbReference>
<dbReference type="Gene3D" id="1.20.1250.20">
    <property type="entry name" value="MFS general substrate transporter like domains"/>
    <property type="match status" value="1"/>
</dbReference>
<feature type="transmembrane region" description="Helical" evidence="7">
    <location>
        <begin position="98"/>
        <end position="122"/>
    </location>
</feature>
<dbReference type="InterPro" id="IPR011701">
    <property type="entry name" value="MFS"/>
</dbReference>
<dbReference type="PANTHER" id="PTHR43124:SF3">
    <property type="entry name" value="CHLORAMPHENICOL EFFLUX PUMP RV0191"/>
    <property type="match status" value="1"/>
</dbReference>
<dbReference type="Pfam" id="PF07690">
    <property type="entry name" value="MFS_1"/>
    <property type="match status" value="1"/>
</dbReference>
<evidence type="ECO:0000313" key="9">
    <source>
        <dbReference type="EMBL" id="MYL34713.1"/>
    </source>
</evidence>
<feature type="transmembrane region" description="Helical" evidence="7">
    <location>
        <begin position="159"/>
        <end position="179"/>
    </location>
</feature>
<dbReference type="RefSeq" id="WP_160847087.1">
    <property type="nucleotide sequence ID" value="NZ_WMEQ01000011.1"/>
</dbReference>
<evidence type="ECO:0000256" key="3">
    <source>
        <dbReference type="ARBA" id="ARBA00022475"/>
    </source>
</evidence>
<feature type="transmembrane region" description="Helical" evidence="7">
    <location>
        <begin position="323"/>
        <end position="344"/>
    </location>
</feature>
<gene>
    <name evidence="9" type="ORF">GLW05_14045</name>
</gene>
<evidence type="ECO:0000256" key="2">
    <source>
        <dbReference type="ARBA" id="ARBA00022448"/>
    </source>
</evidence>
<evidence type="ECO:0000256" key="4">
    <source>
        <dbReference type="ARBA" id="ARBA00022692"/>
    </source>
</evidence>